<reference evidence="1 2" key="2">
    <citation type="journal article" date="1993" name="J. Gen. Virol.">
        <title>Nucleotide sequence and transcriptional analysis of the p10 gene of Spodoptera exigua nuclear polyhedrosis virus.</title>
        <authorList>
            <person name="Zuidema D."/>
            <person name="van Oers M.M."/>
            <person name="van Strien E.A."/>
            <person name="Caballero P.C."/>
            <person name="Klok E.J."/>
            <person name="Goldbach R.W."/>
            <person name="Vlak J.M."/>
        </authorList>
    </citation>
    <scope>NUCLEOTIDE SEQUENCE [LARGE SCALE GENOMIC DNA]</scope>
</reference>
<reference evidence="1 2" key="3">
    <citation type="journal article" date="1997" name="J. Gen. Virol.">
        <title>Baculoviruses contain a gene for the large subunit of ribonucleotide reductase.</title>
        <authorList>
            <person name="van Strien E.A."/>
            <person name="Faktor O."/>
            <person name="Hu Z.H."/>
            <person name="Zuidema D."/>
            <person name="Goldbach R.W."/>
            <person name="Vlak J.M."/>
        </authorList>
    </citation>
    <scope>NUCLEOTIDE SEQUENCE [LARGE SCALE GENOMIC DNA]</scope>
</reference>
<accession>Q9J8B5</accession>
<dbReference type="GeneID" id="2715772"/>
<name>Q9J8B5_NPVSE</name>
<dbReference type="Proteomes" id="UP000203151">
    <property type="component" value="Segment"/>
</dbReference>
<organismHost>
    <name type="scientific">Lepidoptera</name>
    <name type="common">moths &amp; butterflies</name>
    <dbReference type="NCBI Taxonomy" id="7088"/>
</organismHost>
<dbReference type="KEGG" id="vg:2715772"/>
<reference evidence="1 2" key="4">
    <citation type="journal article" date="1997" name="J. Gen. Virol.">
        <title>Characterization of a putative Spodoptera exigua multicapsid nucleopolyhedrovirus helicase gene.</title>
        <authorList>
            <person name="Heldens J.G."/>
            <person name="Liu Y."/>
            <person name="Zuidema D."/>
            <person name="Goldbach R.W."/>
            <person name="Vlak J.M."/>
        </authorList>
    </citation>
    <scope>NUCLEOTIDE SEQUENCE [LARGE SCALE GENOMIC DNA]</scope>
</reference>
<evidence type="ECO:0000313" key="1">
    <source>
        <dbReference type="EMBL" id="AAF33550.1"/>
    </source>
</evidence>
<dbReference type="EMBL" id="AF169823">
    <property type="protein sequence ID" value="AAF33550.1"/>
    <property type="molecule type" value="Genomic_DNA"/>
</dbReference>
<evidence type="ECO:0000313" key="2">
    <source>
        <dbReference type="Proteomes" id="UP000203151"/>
    </source>
</evidence>
<keyword evidence="2" id="KW-1185">Reference proteome</keyword>
<sequence length="145" mass="17723">MNSTNHRYADTNKQWNPIVTHKSYYSFWLTQRIPTTSLLSLPLVKRPNCAFNVVYFTERFTDLHKFKSFYKIYKIACHQCREKLKLYHYCYIHIRYDQFNDYRDFGIDELLCHFCNQYCVVHHRDNAPINAYRPSPTRMIFQSKM</sequence>
<reference evidence="1 2" key="5">
    <citation type="journal article" date="1998" name="J. Gen. Virol.">
        <title>Specificity of multiple homologous genomic regions in Spodoptera exigua nucleopolyhedrovirus DNA replication.</title>
        <authorList>
            <person name="Broer R."/>
            <person name="Heldens J.G."/>
            <person name="van Strien E.A."/>
            <person name="Zuidema D."/>
            <person name="Vlak J.M."/>
        </authorList>
    </citation>
    <scope>NUCLEOTIDE SEQUENCE [LARGE SCALE GENOMIC DNA]</scope>
</reference>
<protein>
    <submittedName>
        <fullName evidence="1">ORF20</fullName>
    </submittedName>
</protein>
<dbReference type="OrthoDB" id="998at558016"/>
<proteinExistence type="predicted"/>
<reference evidence="1 2" key="1">
    <citation type="journal article" date="1992" name="J. Gen. Virol.">
        <title>Nucleotide sequence and transcriptional analysis of the polyhedrin gene of Spodoptera exigua nuclear polyhedrosis virus.</title>
        <authorList>
            <person name="van Strien E.A."/>
            <person name="Zuidema D."/>
            <person name="Goldbach R.W."/>
            <person name="Vlak J.M."/>
        </authorList>
    </citation>
    <scope>NUCLEOTIDE SEQUENCE [LARGE SCALE GENOMIC DNA]</scope>
</reference>
<dbReference type="RefSeq" id="NP_037780.1">
    <property type="nucleotide sequence ID" value="NC_002169.1"/>
</dbReference>
<reference evidence="1 2" key="7">
    <citation type="journal article" date="1999" name="Virus Res.">
        <title>Identification, sequence analysis and phylogeny of the lef-2 gene of Helicoverpa armigera single-nucleocapsid baculovirus.</title>
        <authorList>
            <person name="Chen X."/>
            <person name="IJkel W.F."/>
            <person name="Dominy C."/>
            <person name="de Andrade Zanotto P.M."/>
            <person name="Hashimoto Y."/>
            <person name="Faktor O."/>
            <person name="Hayakawa T."/>
            <person name="Wang C."/>
            <person name="Prekumar A."/>
            <person name="Mathavan S."/>
            <person name="Krell P.J."/>
            <person name="Hu Z."/>
            <person name="Vlak J.M."/>
        </authorList>
    </citation>
    <scope>NUCLEOTIDE SEQUENCE [LARGE SCALE GENOMIC DNA]</scope>
</reference>
<organism evidence="1 2">
    <name type="scientific">Spodoptera exigua nuclear polyhedrosis virus (strain US)</name>
    <name type="common">SeMNPV</name>
    <dbReference type="NCBI Taxonomy" id="31506"/>
    <lineage>
        <taxon>Viruses</taxon>
        <taxon>Viruses incertae sedis</taxon>
        <taxon>Naldaviricetes</taxon>
        <taxon>Lefavirales</taxon>
        <taxon>Baculoviridae</taxon>
        <taxon>Alphabaculovirus</taxon>
        <taxon>Spodoptera exigua multiple nucleopolyhedrovirus</taxon>
    </lineage>
</organism>
<reference evidence="1 2" key="6">
    <citation type="journal article" date="1999" name="J. Gen. Virol.">
        <title>Sequence and organization of the Spodoptera exigua multicapsid nucleopolyhedrovirus genome.</title>
        <authorList>
            <person name="IJkel W.F."/>
            <person name="van Strien E.A."/>
            <person name="Heldens J.G."/>
            <person name="Broer R."/>
            <person name="Zuidema D."/>
            <person name="Goldbach R.W."/>
            <person name="Vlak J.M."/>
        </authorList>
    </citation>
    <scope>NUCLEOTIDE SEQUENCE [LARGE SCALE GENOMIC DNA]</scope>
</reference>